<evidence type="ECO:0000313" key="1">
    <source>
        <dbReference type="EMBL" id="EWT00999.1"/>
    </source>
</evidence>
<dbReference type="AlphaFoldDB" id="W9GAY9"/>
<comment type="caution">
    <text evidence="1">The sequence shown here is derived from an EMBL/GenBank/DDBJ whole genome shotgun (WGS) entry which is preliminary data.</text>
</comment>
<sequence length="377" mass="40930">MNMHLPEASGTPREVDVGLLTEGDLLRLSEVEGPCVSVYLPTSVFGPDTRQGPARLRTLLRDVVQRLEDAGLEDRAIGDLLGPIRVLENDPSFWQHQGPGLALFAAPGFSAGFRLPVAIDDRVAVGAAFRLRPLLPLLAPDGAFFVLALAQNGVRLFHGTRDGMDELDLGAIPASMEAAIPQEEMERHGQSHSVGRQNGRGEAQFHGQGNEADYDKAALARWFRAVDDPLVDRLGGRSEPLVLACVGYYLPVYRAASRYPAVWDQAIEGNPEHRTPQELHDAAWALLADHFAEREEHLRDRYREVAGTGRTLSDPGLILTAAREGRVDTLFLDPEAATDSGDALDAALAETVRHRGRVVPFGVPSGPDGPAAVLLRY</sequence>
<dbReference type="OrthoDB" id="4393931at2"/>
<protein>
    <submittedName>
        <fullName evidence="1">Uncharacterized protein</fullName>
    </submittedName>
</protein>
<evidence type="ECO:0000313" key="2">
    <source>
        <dbReference type="Proteomes" id="UP000019489"/>
    </source>
</evidence>
<dbReference type="EMBL" id="AWSA01000030">
    <property type="protein sequence ID" value="EWT00999.1"/>
    <property type="molecule type" value="Genomic_DNA"/>
</dbReference>
<dbReference type="RefSeq" id="WP_051510585.1">
    <property type="nucleotide sequence ID" value="NZ_AWSA01000030.1"/>
</dbReference>
<dbReference type="eggNOG" id="COG1503">
    <property type="taxonomic scope" value="Bacteria"/>
</dbReference>
<reference evidence="1 2" key="1">
    <citation type="submission" date="2013-08" db="EMBL/GenBank/DDBJ databases">
        <title>Intrasporangium oryzae NRRL B-24470.</title>
        <authorList>
            <person name="Liu H."/>
            <person name="Wang G."/>
        </authorList>
    </citation>
    <scope>NUCLEOTIDE SEQUENCE [LARGE SCALE GENOMIC DNA]</scope>
    <source>
        <strain evidence="1 2">NRRL B-24470</strain>
    </source>
</reference>
<keyword evidence="2" id="KW-1185">Reference proteome</keyword>
<gene>
    <name evidence="1" type="ORF">N865_12330</name>
</gene>
<dbReference type="InterPro" id="IPR041289">
    <property type="entry name" value="Bact_RF_family3"/>
</dbReference>
<name>W9GAY9_9MICO</name>
<dbReference type="Proteomes" id="UP000019489">
    <property type="component" value="Unassembled WGS sequence"/>
</dbReference>
<organism evidence="1 2">
    <name type="scientific">Intrasporangium oryzae NRRL B-24470</name>
    <dbReference type="NCBI Taxonomy" id="1386089"/>
    <lineage>
        <taxon>Bacteria</taxon>
        <taxon>Bacillati</taxon>
        <taxon>Actinomycetota</taxon>
        <taxon>Actinomycetes</taxon>
        <taxon>Micrococcales</taxon>
        <taxon>Intrasporangiaceae</taxon>
        <taxon>Intrasporangium</taxon>
    </lineage>
</organism>
<proteinExistence type="predicted"/>
<accession>W9GAY9</accession>
<dbReference type="STRING" id="1386089.N865_12330"/>
<dbReference type="Pfam" id="PF18845">
    <property type="entry name" value="baeRF_family3"/>
    <property type="match status" value="1"/>
</dbReference>